<keyword evidence="2" id="KW-1185">Reference proteome</keyword>
<name>A0ABR9D7X5_9GAMM</name>
<sequence>MVYKYVCNKCGTKTTKKLPYGDYDCGEGGCDGHLAYYVDMPMPEPLAQGLVVNDAVGEVLAGNSILAGALRMVFNKTAKGRSAPGSTNVNHIHVGGNAQLNLLFDSVSYTVLGLVNGHMEKGMSQKIANEASRVMQRFGTGTTTLVIEGDSIRRG</sequence>
<dbReference type="EMBL" id="JACXST010000001">
    <property type="protein sequence ID" value="MBD9359203.1"/>
    <property type="molecule type" value="Genomic_DNA"/>
</dbReference>
<reference evidence="1 2" key="1">
    <citation type="submission" date="2020-09" db="EMBL/GenBank/DDBJ databases">
        <title>Methylomonas albis sp. nov. and Methylomonas fluvii sp. nov.: Two cold-adapted methanotrophs from the River Elbe and an amended description of Methylovulum psychrotolerans strain Eb1.</title>
        <authorList>
            <person name="Bussmann I.K."/>
            <person name="Klings K.-W."/>
            <person name="Warnstedt J."/>
            <person name="Hoppert M."/>
            <person name="Saborowski A."/>
            <person name="Horn F."/>
            <person name="Liebner S."/>
        </authorList>
    </citation>
    <scope>NUCLEOTIDE SEQUENCE [LARGE SCALE GENOMIC DNA]</scope>
    <source>
        <strain evidence="1 2">EbB</strain>
    </source>
</reference>
<accession>A0ABR9D7X5</accession>
<evidence type="ECO:0000313" key="1">
    <source>
        <dbReference type="EMBL" id="MBD9359203.1"/>
    </source>
</evidence>
<evidence type="ECO:0000313" key="2">
    <source>
        <dbReference type="Proteomes" id="UP000641152"/>
    </source>
</evidence>
<protein>
    <submittedName>
        <fullName evidence="1">Uncharacterized protein</fullName>
    </submittedName>
</protein>
<dbReference type="Proteomes" id="UP000641152">
    <property type="component" value="Unassembled WGS sequence"/>
</dbReference>
<proteinExistence type="predicted"/>
<organism evidence="1 2">
    <name type="scientific">Methylomonas fluvii</name>
    <dbReference type="NCBI Taxonomy" id="1854564"/>
    <lineage>
        <taxon>Bacteria</taxon>
        <taxon>Pseudomonadati</taxon>
        <taxon>Pseudomonadota</taxon>
        <taxon>Gammaproteobacteria</taxon>
        <taxon>Methylococcales</taxon>
        <taxon>Methylococcaceae</taxon>
        <taxon>Methylomonas</taxon>
    </lineage>
</organism>
<comment type="caution">
    <text evidence="1">The sequence shown here is derived from an EMBL/GenBank/DDBJ whole genome shotgun (WGS) entry which is preliminary data.</text>
</comment>
<gene>
    <name evidence="1" type="ORF">EBB_01300</name>
</gene>